<dbReference type="PANTHER" id="PTHR43391">
    <property type="entry name" value="RETINOL DEHYDROGENASE-RELATED"/>
    <property type="match status" value="1"/>
</dbReference>
<proteinExistence type="inferred from homology"/>
<sequence>MRNIKGVLYGIAAALPHMQRQKSGNVINVASVAGDTWLPNDTVYCATKFAVRALSEGLRQEVKPFSPCWWPCICLFLLRPERGCRQLRRSMPCDDGTWETPQCSTSFDA</sequence>
<accession>A0ABP2PPB5</accession>
<dbReference type="Gene3D" id="3.40.50.720">
    <property type="entry name" value="NAD(P)-binding Rossmann-like Domain"/>
    <property type="match status" value="1"/>
</dbReference>
<name>A0ABP2PPB5_9BURK</name>
<protein>
    <submittedName>
        <fullName evidence="4">Short-chain dehydrogenase/oxidoreductase</fullName>
    </submittedName>
</protein>
<dbReference type="InterPro" id="IPR036291">
    <property type="entry name" value="NAD(P)-bd_dom_sf"/>
</dbReference>
<dbReference type="SUPFAM" id="SSF51735">
    <property type="entry name" value="NAD(P)-binding Rossmann-fold domains"/>
    <property type="match status" value="1"/>
</dbReference>
<dbReference type="InterPro" id="IPR002347">
    <property type="entry name" value="SDR_fam"/>
</dbReference>
<evidence type="ECO:0000256" key="1">
    <source>
        <dbReference type="ARBA" id="ARBA00006484"/>
    </source>
</evidence>
<keyword evidence="2" id="KW-0521">NADP</keyword>
<keyword evidence="3" id="KW-0560">Oxidoreductase</keyword>
<comment type="similarity">
    <text evidence="1">Belongs to the short-chain dehydrogenases/reductases (SDR) family.</text>
</comment>
<dbReference type="Proteomes" id="UP000004980">
    <property type="component" value="Unassembled WGS sequence"/>
</dbReference>
<evidence type="ECO:0000313" key="4">
    <source>
        <dbReference type="EMBL" id="EIM99207.1"/>
    </source>
</evidence>
<gene>
    <name evidence="4" type="ORF">WQE_20196</name>
</gene>
<evidence type="ECO:0000313" key="5">
    <source>
        <dbReference type="Proteomes" id="UP000004980"/>
    </source>
</evidence>
<comment type="caution">
    <text evidence="4">The sequence shown here is derived from an EMBL/GenBank/DDBJ whole genome shotgun (WGS) entry which is preliminary data.</text>
</comment>
<dbReference type="PANTHER" id="PTHR43391:SF14">
    <property type="entry name" value="DEHYDROGENASE_REDUCTASE SDR FAMILY PROTEIN 7-LIKE"/>
    <property type="match status" value="1"/>
</dbReference>
<organism evidence="4 5">
    <name type="scientific">Paraburkholderia hospita</name>
    <dbReference type="NCBI Taxonomy" id="169430"/>
    <lineage>
        <taxon>Bacteria</taxon>
        <taxon>Pseudomonadati</taxon>
        <taxon>Pseudomonadota</taxon>
        <taxon>Betaproteobacteria</taxon>
        <taxon>Burkholderiales</taxon>
        <taxon>Burkholderiaceae</taxon>
        <taxon>Paraburkholderia</taxon>
    </lineage>
</organism>
<dbReference type="Pfam" id="PF00106">
    <property type="entry name" value="adh_short"/>
    <property type="match status" value="1"/>
</dbReference>
<dbReference type="InterPro" id="IPR020904">
    <property type="entry name" value="Sc_DH/Rdtase_CS"/>
</dbReference>
<dbReference type="PROSITE" id="PS00061">
    <property type="entry name" value="ADH_SHORT"/>
    <property type="match status" value="1"/>
</dbReference>
<dbReference type="EMBL" id="AKAU01000107">
    <property type="protein sequence ID" value="EIM99207.1"/>
    <property type="molecule type" value="Genomic_DNA"/>
</dbReference>
<reference evidence="4 5" key="1">
    <citation type="journal article" date="2012" name="J. Bacteriol.">
        <title>Draft Genome Sequence of the Soil Bacterium Burkholderia terrae Strain BS001, Which Interacts with Fungal Surface Structures.</title>
        <authorList>
            <person name="Nazir R."/>
            <person name="Hansen M.A."/>
            <person name="Sorensen S."/>
            <person name="van Elsas J.D."/>
        </authorList>
    </citation>
    <scope>NUCLEOTIDE SEQUENCE [LARGE SCALE GENOMIC DNA]</scope>
    <source>
        <strain evidence="4 5">BS001</strain>
    </source>
</reference>
<evidence type="ECO:0000256" key="3">
    <source>
        <dbReference type="ARBA" id="ARBA00023002"/>
    </source>
</evidence>
<evidence type="ECO:0000256" key="2">
    <source>
        <dbReference type="ARBA" id="ARBA00022857"/>
    </source>
</evidence>
<keyword evidence="5" id="KW-1185">Reference proteome</keyword>